<accession>A0A182WAY6</accession>
<dbReference type="PROSITE" id="PS51083">
    <property type="entry name" value="ZF_HIT"/>
    <property type="match status" value="1"/>
</dbReference>
<dbReference type="PANTHER" id="PTHR13483">
    <property type="entry name" value="BOX C_D SNORNA PROTEIN 1-RELATED"/>
    <property type="match status" value="1"/>
</dbReference>
<dbReference type="GO" id="GO:0000463">
    <property type="term" value="P:maturation of LSU-rRNA from tricistronic rRNA transcript (SSU-rRNA, 5.8S rRNA, LSU-rRNA)"/>
    <property type="evidence" value="ECO:0007669"/>
    <property type="project" value="TreeGrafter"/>
</dbReference>
<dbReference type="CDD" id="cd23023">
    <property type="entry name" value="zf-HIT_BCD1"/>
    <property type="match status" value="1"/>
</dbReference>
<dbReference type="AlphaFoldDB" id="A0A182WAY6"/>
<organism evidence="10 11">
    <name type="scientific">Anopheles minimus</name>
    <dbReference type="NCBI Taxonomy" id="112268"/>
    <lineage>
        <taxon>Eukaryota</taxon>
        <taxon>Metazoa</taxon>
        <taxon>Ecdysozoa</taxon>
        <taxon>Arthropoda</taxon>
        <taxon>Hexapoda</taxon>
        <taxon>Insecta</taxon>
        <taxon>Pterygota</taxon>
        <taxon>Neoptera</taxon>
        <taxon>Endopterygota</taxon>
        <taxon>Diptera</taxon>
        <taxon>Nematocera</taxon>
        <taxon>Culicoidea</taxon>
        <taxon>Culicidae</taxon>
        <taxon>Anophelinae</taxon>
        <taxon>Anopheles</taxon>
    </lineage>
</organism>
<protein>
    <recommendedName>
        <fullName evidence="9">HIT-type domain-containing protein</fullName>
    </recommendedName>
</protein>
<dbReference type="GO" id="GO:0070761">
    <property type="term" value="C:pre-snoRNP complex"/>
    <property type="evidence" value="ECO:0007669"/>
    <property type="project" value="TreeGrafter"/>
</dbReference>
<evidence type="ECO:0000259" key="9">
    <source>
        <dbReference type="PROSITE" id="PS51083"/>
    </source>
</evidence>
<dbReference type="GO" id="GO:0048254">
    <property type="term" value="P:snoRNA localization"/>
    <property type="evidence" value="ECO:0007669"/>
    <property type="project" value="TreeGrafter"/>
</dbReference>
<dbReference type="InterPro" id="IPR007529">
    <property type="entry name" value="Znf_HIT"/>
</dbReference>
<dbReference type="Gene3D" id="3.30.60.190">
    <property type="match status" value="1"/>
</dbReference>
<evidence type="ECO:0000256" key="7">
    <source>
        <dbReference type="PROSITE-ProRule" id="PRU00453"/>
    </source>
</evidence>
<evidence type="ECO:0000256" key="8">
    <source>
        <dbReference type="SAM" id="MobiDB-lite"/>
    </source>
</evidence>
<dbReference type="GO" id="GO:0000492">
    <property type="term" value="P:box C/D snoRNP assembly"/>
    <property type="evidence" value="ECO:0007669"/>
    <property type="project" value="TreeGrafter"/>
</dbReference>
<evidence type="ECO:0000256" key="6">
    <source>
        <dbReference type="ARBA" id="ARBA00049654"/>
    </source>
</evidence>
<evidence type="ECO:0000313" key="11">
    <source>
        <dbReference type="Proteomes" id="UP000075920"/>
    </source>
</evidence>
<dbReference type="GO" id="GO:0008270">
    <property type="term" value="F:zinc ion binding"/>
    <property type="evidence" value="ECO:0007669"/>
    <property type="project" value="UniProtKB-UniRule"/>
</dbReference>
<evidence type="ECO:0000256" key="3">
    <source>
        <dbReference type="ARBA" id="ARBA00022771"/>
    </source>
</evidence>
<feature type="domain" description="HIT-type" evidence="9">
    <location>
        <begin position="24"/>
        <end position="58"/>
    </location>
</feature>
<dbReference type="Proteomes" id="UP000075920">
    <property type="component" value="Unassembled WGS sequence"/>
</dbReference>
<evidence type="ECO:0000256" key="1">
    <source>
        <dbReference type="ARBA" id="ARBA00022553"/>
    </source>
</evidence>
<dbReference type="PANTHER" id="PTHR13483:SF3">
    <property type="entry name" value="BOX C_D SNORNA PROTEIN 1"/>
    <property type="match status" value="1"/>
</dbReference>
<comment type="similarity">
    <text evidence="6">Belongs to the BCD1 family.</text>
</comment>
<dbReference type="Pfam" id="PF04438">
    <property type="entry name" value="zf-HIT"/>
    <property type="match status" value="1"/>
</dbReference>
<evidence type="ECO:0000256" key="2">
    <source>
        <dbReference type="ARBA" id="ARBA00022723"/>
    </source>
</evidence>
<dbReference type="InterPro" id="IPR057721">
    <property type="entry name" value="BCD1_alpha/beta"/>
</dbReference>
<keyword evidence="2" id="KW-0479">Metal-binding</keyword>
<keyword evidence="4" id="KW-0862">Zinc</keyword>
<name>A0A182WAY6_9DIPT</name>
<comment type="function">
    <text evidence="5">Required for box C/D snoRNAs accumulation involved in snoRNA processing, snoRNA transport to the nucleolus and ribosome biogenesis.</text>
</comment>
<evidence type="ECO:0000256" key="4">
    <source>
        <dbReference type="ARBA" id="ARBA00022833"/>
    </source>
</evidence>
<dbReference type="Pfam" id="PF25790">
    <property type="entry name" value="BCD1"/>
    <property type="match status" value="1"/>
</dbReference>
<keyword evidence="3 7" id="KW-0863">Zinc-finger</keyword>
<evidence type="ECO:0000313" key="10">
    <source>
        <dbReference type="EnsemblMetazoa" id="AMIN007514-PA"/>
    </source>
</evidence>
<dbReference type="SUPFAM" id="SSF144232">
    <property type="entry name" value="HIT/MYND zinc finger-like"/>
    <property type="match status" value="1"/>
</dbReference>
<sequence length="377" mass="43461">MIKTGPTETQPKPGCSSAKRLGLCEACNVSAAQYTCPRCEVKTCSLVCLNLHKQELKCDGIRDRTKYIPLVKMTKVDLMNDYYFLEECTKFVEDRKRDHRKRFTCSNNHLPNHLVRLQRAATARGTMLRFMLQHFSKRQKNTTYLDFKSGNIMWRIEWCFPSGNETFVFVDEHVNEDCKLHEIVDKYLQPAEKSDIPGAAKLAYYQSRGISALQLLLKAEGIKQCRNRTLPLNITDTLRESLRDKTVVEFPTIYVVFKDQLDQFDVVDSDDDMEKEMQQYKRFLDESREIHKAPKSNVESIEGRLDKMKLEQMNRGSTMQKDTLNDRTVNFLFSDDKFLNALSESDEESVSESTAPKKHKSETVGSGVDRGDASTSR</sequence>
<feature type="region of interest" description="Disordered" evidence="8">
    <location>
        <begin position="343"/>
        <end position="377"/>
    </location>
</feature>
<dbReference type="InterPro" id="IPR051639">
    <property type="entry name" value="BCD1"/>
</dbReference>
<dbReference type="EnsemblMetazoa" id="AMIN007514-RA">
    <property type="protein sequence ID" value="AMIN007514-PA"/>
    <property type="gene ID" value="AMIN007514"/>
</dbReference>
<reference evidence="11" key="1">
    <citation type="submission" date="2013-03" db="EMBL/GenBank/DDBJ databases">
        <title>The Genome Sequence of Anopheles minimus MINIMUS1.</title>
        <authorList>
            <consortium name="The Broad Institute Genomics Platform"/>
            <person name="Neafsey D.E."/>
            <person name="Walton C."/>
            <person name="Walker B."/>
            <person name="Young S.K."/>
            <person name="Zeng Q."/>
            <person name="Gargeya S."/>
            <person name="Fitzgerald M."/>
            <person name="Haas B."/>
            <person name="Abouelleil A."/>
            <person name="Allen A.W."/>
            <person name="Alvarado L."/>
            <person name="Arachchi H.M."/>
            <person name="Berlin A.M."/>
            <person name="Chapman S.B."/>
            <person name="Gainer-Dewar J."/>
            <person name="Goldberg J."/>
            <person name="Griggs A."/>
            <person name="Gujja S."/>
            <person name="Hansen M."/>
            <person name="Howarth C."/>
            <person name="Imamovic A."/>
            <person name="Ireland A."/>
            <person name="Larimer J."/>
            <person name="McCowan C."/>
            <person name="Murphy C."/>
            <person name="Pearson M."/>
            <person name="Poon T.W."/>
            <person name="Priest M."/>
            <person name="Roberts A."/>
            <person name="Saif S."/>
            <person name="Shea T."/>
            <person name="Sisk P."/>
            <person name="Sykes S."/>
            <person name="Wortman J."/>
            <person name="Nusbaum C."/>
            <person name="Birren B."/>
        </authorList>
    </citation>
    <scope>NUCLEOTIDE SEQUENCE [LARGE SCALE GENOMIC DNA]</scope>
    <source>
        <strain evidence="11">MINIMUS1</strain>
    </source>
</reference>
<dbReference type="STRING" id="112268.A0A182WAY6"/>
<evidence type="ECO:0000256" key="5">
    <source>
        <dbReference type="ARBA" id="ARBA00049598"/>
    </source>
</evidence>
<keyword evidence="1" id="KW-0597">Phosphoprotein</keyword>
<dbReference type="VEuPathDB" id="VectorBase:AMIN007514"/>
<proteinExistence type="inferred from homology"/>
<dbReference type="GO" id="GO:0005634">
    <property type="term" value="C:nucleus"/>
    <property type="evidence" value="ECO:0007669"/>
    <property type="project" value="TreeGrafter"/>
</dbReference>
<reference evidence="10" key="2">
    <citation type="submission" date="2020-05" db="UniProtKB">
        <authorList>
            <consortium name="EnsemblMetazoa"/>
        </authorList>
    </citation>
    <scope>IDENTIFICATION</scope>
    <source>
        <strain evidence="10">MINIMUS1</strain>
    </source>
</reference>
<keyword evidence="11" id="KW-1185">Reference proteome</keyword>